<feature type="transmembrane region" description="Helical" evidence="1">
    <location>
        <begin position="84"/>
        <end position="107"/>
    </location>
</feature>
<organism evidence="2 3">
    <name type="scientific">Cronartium quercuum f. sp. fusiforme G11</name>
    <dbReference type="NCBI Taxonomy" id="708437"/>
    <lineage>
        <taxon>Eukaryota</taxon>
        <taxon>Fungi</taxon>
        <taxon>Dikarya</taxon>
        <taxon>Basidiomycota</taxon>
        <taxon>Pucciniomycotina</taxon>
        <taxon>Pucciniomycetes</taxon>
        <taxon>Pucciniales</taxon>
        <taxon>Coleosporiaceae</taxon>
        <taxon>Cronartium</taxon>
    </lineage>
</organism>
<keyword evidence="1" id="KW-1133">Transmembrane helix</keyword>
<dbReference type="OrthoDB" id="2496582at2759"/>
<dbReference type="Proteomes" id="UP000886653">
    <property type="component" value="Unassembled WGS sequence"/>
</dbReference>
<gene>
    <name evidence="2" type="ORF">CROQUDRAFT_669952</name>
</gene>
<keyword evidence="3" id="KW-1185">Reference proteome</keyword>
<feature type="transmembrane region" description="Helical" evidence="1">
    <location>
        <begin position="119"/>
        <end position="139"/>
    </location>
</feature>
<evidence type="ECO:0000256" key="1">
    <source>
        <dbReference type="SAM" id="Phobius"/>
    </source>
</evidence>
<accession>A0A9P6TF06</accession>
<feature type="transmembrane region" description="Helical" evidence="1">
    <location>
        <begin position="159"/>
        <end position="181"/>
    </location>
</feature>
<proteinExistence type="predicted"/>
<feature type="transmembrane region" description="Helical" evidence="1">
    <location>
        <begin position="246"/>
        <end position="266"/>
    </location>
</feature>
<comment type="caution">
    <text evidence="2">The sequence shown here is derived from an EMBL/GenBank/DDBJ whole genome shotgun (WGS) entry which is preliminary data.</text>
</comment>
<name>A0A9P6TF06_9BASI</name>
<sequence length="454" mass="51198">MADNIFENELEKAKIIANPRLLSWAYPLFIAFAVWRALALLTCVAVLVLPYYKGSAGQKQYSWLFRRYYVSSGISVPYIVPNRCMVIAICELFANAIYFSLACFTYWYFSGDRGTRATLIYTVGSYLGIWLAGWALVYACLCDVQQTGARQITRILTPLIYNVVWISWPIFSLACVSYWSLTAKKAEHVVLEGNQGIMELLTISSAEWEKSHDMSKIPTIALLQQSQVLLRHYKVFFSKMQQLGTIWLILATVLAMFYICTAIYLLHLVRKLLKMHDAEKLTGHGTLATGLSMELEKEFQLLSKTCVITSIALCCEILTAIIEIHVGVNLNSGAWRTAGVIAYQIPGIFLSPVLVFQSWRIFSGRHNADESMFHKANEDLKDQYVPKLATQLLGWDTTINWDTEKVDEIHNFPGLCQLDQDALSESDHNRNSDITLGTPQGGINITQVIVTTQA</sequence>
<feature type="transmembrane region" description="Helical" evidence="1">
    <location>
        <begin position="301"/>
        <end position="322"/>
    </location>
</feature>
<keyword evidence="1" id="KW-0812">Transmembrane</keyword>
<protein>
    <submittedName>
        <fullName evidence="2">Uncharacterized protein</fullName>
    </submittedName>
</protein>
<feature type="transmembrane region" description="Helical" evidence="1">
    <location>
        <begin position="28"/>
        <end position="52"/>
    </location>
</feature>
<dbReference type="EMBL" id="MU167238">
    <property type="protein sequence ID" value="KAG0148283.1"/>
    <property type="molecule type" value="Genomic_DNA"/>
</dbReference>
<feature type="transmembrane region" description="Helical" evidence="1">
    <location>
        <begin position="334"/>
        <end position="356"/>
    </location>
</feature>
<evidence type="ECO:0000313" key="3">
    <source>
        <dbReference type="Proteomes" id="UP000886653"/>
    </source>
</evidence>
<evidence type="ECO:0000313" key="2">
    <source>
        <dbReference type="EMBL" id="KAG0148283.1"/>
    </source>
</evidence>
<dbReference type="AlphaFoldDB" id="A0A9P6TF06"/>
<keyword evidence="1" id="KW-0472">Membrane</keyword>
<reference evidence="2" key="1">
    <citation type="submission" date="2013-11" db="EMBL/GenBank/DDBJ databases">
        <title>Genome sequence of the fusiform rust pathogen reveals effectors for host alternation and coevolution with pine.</title>
        <authorList>
            <consortium name="DOE Joint Genome Institute"/>
            <person name="Smith K."/>
            <person name="Pendleton A."/>
            <person name="Kubisiak T."/>
            <person name="Anderson C."/>
            <person name="Salamov A."/>
            <person name="Aerts A."/>
            <person name="Riley R."/>
            <person name="Clum A."/>
            <person name="Lindquist E."/>
            <person name="Ence D."/>
            <person name="Campbell M."/>
            <person name="Kronenberg Z."/>
            <person name="Feau N."/>
            <person name="Dhillon B."/>
            <person name="Hamelin R."/>
            <person name="Burleigh J."/>
            <person name="Smith J."/>
            <person name="Yandell M."/>
            <person name="Nelson C."/>
            <person name="Grigoriev I."/>
            <person name="Davis J."/>
        </authorList>
    </citation>
    <scope>NUCLEOTIDE SEQUENCE</scope>
    <source>
        <strain evidence="2">G11</strain>
    </source>
</reference>